<protein>
    <recommendedName>
        <fullName evidence="3">HicB-like antitoxin</fullName>
    </recommendedName>
</protein>
<accession>A0A0J8X566</accession>
<evidence type="ECO:0000313" key="2">
    <source>
        <dbReference type="Proteomes" id="UP000037594"/>
    </source>
</evidence>
<dbReference type="SUPFAM" id="SSF143100">
    <property type="entry name" value="TTHA1013/TTHA0281-like"/>
    <property type="match status" value="1"/>
</dbReference>
<name>A0A0J8X566_9MYCO</name>
<dbReference type="PATRIC" id="fig|451644.5.peg.576"/>
<dbReference type="Gene3D" id="3.30.160.250">
    <property type="match status" value="1"/>
</dbReference>
<gene>
    <name evidence="1" type="ORF">ACT17_02855</name>
</gene>
<dbReference type="Proteomes" id="UP000037594">
    <property type="component" value="Unassembled WGS sequence"/>
</dbReference>
<dbReference type="OrthoDB" id="5772641at2"/>
<comment type="caution">
    <text evidence="1">The sequence shown here is derived from an EMBL/GenBank/DDBJ whole genome shotgun (WGS) entry which is preliminary data.</text>
</comment>
<dbReference type="InterPro" id="IPR035069">
    <property type="entry name" value="TTHA1013/TTHA0281-like"/>
</dbReference>
<organism evidence="1 2">
    <name type="scientific">Mycolicibacterium conceptionense</name>
    <dbReference type="NCBI Taxonomy" id="451644"/>
    <lineage>
        <taxon>Bacteria</taxon>
        <taxon>Bacillati</taxon>
        <taxon>Actinomycetota</taxon>
        <taxon>Actinomycetes</taxon>
        <taxon>Mycobacteriales</taxon>
        <taxon>Mycobacteriaceae</taxon>
        <taxon>Mycolicibacterium</taxon>
    </lineage>
</organism>
<reference evidence="1 2" key="1">
    <citation type="submission" date="2015-06" db="EMBL/GenBank/DDBJ databases">
        <title>Genome sequence of Mycobacterium conceptionense strain MLE.</title>
        <authorList>
            <person name="Greninger A.L."/>
            <person name="Cunningham G."/>
            <person name="Chiu C.Y."/>
            <person name="Miller S."/>
        </authorList>
    </citation>
    <scope>NUCLEOTIDE SEQUENCE [LARGE SCALE GENOMIC DNA]</scope>
    <source>
        <strain evidence="1 2">MLE</strain>
    </source>
</reference>
<proteinExistence type="predicted"/>
<dbReference type="EMBL" id="LFOD01000001">
    <property type="protein sequence ID" value="KMV20604.1"/>
    <property type="molecule type" value="Genomic_DNA"/>
</dbReference>
<evidence type="ECO:0008006" key="3">
    <source>
        <dbReference type="Google" id="ProtNLM"/>
    </source>
</evidence>
<dbReference type="AlphaFoldDB" id="A0A0J8X566"/>
<evidence type="ECO:0000313" key="1">
    <source>
        <dbReference type="EMBL" id="KMV20604.1"/>
    </source>
</evidence>
<sequence>MSTYTAVATPAETPGWFLLHVPEIDQWTQARNDAEVEPMARDLIATWLDVPISDVQVVVSRS</sequence>
<dbReference type="RefSeq" id="WP_019343868.1">
    <property type="nucleotide sequence ID" value="NZ_AGSZ01000090.1"/>
</dbReference>